<keyword evidence="3" id="KW-1133">Transmembrane helix</keyword>
<evidence type="ECO:0000256" key="3">
    <source>
        <dbReference type="SAM" id="Phobius"/>
    </source>
</evidence>
<feature type="transmembrane region" description="Helical" evidence="3">
    <location>
        <begin position="20"/>
        <end position="38"/>
    </location>
</feature>
<dbReference type="Proteomes" id="UP000707138">
    <property type="component" value="Unassembled WGS sequence"/>
</dbReference>
<dbReference type="PANTHER" id="PTHR34295">
    <property type="entry name" value="BIOTIN TRANSPORTER BIOY"/>
    <property type="match status" value="1"/>
</dbReference>
<proteinExistence type="inferred from homology"/>
<name>A0ABS2GIK6_9FIRM</name>
<comment type="subcellular location">
    <subcellularLocation>
        <location evidence="2">Cell membrane</location>
        <topology evidence="2">Multi-pass membrane protein</topology>
    </subcellularLocation>
</comment>
<feature type="transmembrane region" description="Helical" evidence="3">
    <location>
        <begin position="162"/>
        <end position="185"/>
    </location>
</feature>
<dbReference type="PIRSF" id="PIRSF016661">
    <property type="entry name" value="BioY"/>
    <property type="match status" value="1"/>
</dbReference>
<dbReference type="EMBL" id="JACJLA010000023">
    <property type="protein sequence ID" value="MBM6913545.1"/>
    <property type="molecule type" value="Genomic_DNA"/>
</dbReference>
<evidence type="ECO:0000256" key="2">
    <source>
        <dbReference type="PIRNR" id="PIRNR016661"/>
    </source>
</evidence>
<gene>
    <name evidence="4" type="ORF">H6A01_09480</name>
</gene>
<comment type="similarity">
    <text evidence="1 2">Belongs to the BioY family.</text>
</comment>
<accession>A0ABS2GIK6</accession>
<comment type="caution">
    <text evidence="4">The sequence shown here is derived from an EMBL/GenBank/DDBJ whole genome shotgun (WGS) entry which is preliminary data.</text>
</comment>
<evidence type="ECO:0000313" key="5">
    <source>
        <dbReference type="Proteomes" id="UP000707138"/>
    </source>
</evidence>
<dbReference type="RefSeq" id="WP_420895589.1">
    <property type="nucleotide sequence ID" value="NZ_DAWDCS010000012.1"/>
</dbReference>
<organism evidence="4 5">
    <name type="scientific">Veillonella magna</name>
    <dbReference type="NCBI Taxonomy" id="464322"/>
    <lineage>
        <taxon>Bacteria</taxon>
        <taxon>Bacillati</taxon>
        <taxon>Bacillota</taxon>
        <taxon>Negativicutes</taxon>
        <taxon>Veillonellales</taxon>
        <taxon>Veillonellaceae</taxon>
        <taxon>Veillonella</taxon>
    </lineage>
</organism>
<reference evidence="4 5" key="1">
    <citation type="journal article" date="2021" name="Sci. Rep.">
        <title>The distribution of antibiotic resistance genes in chicken gut microbiota commensals.</title>
        <authorList>
            <person name="Juricova H."/>
            <person name="Matiasovicova J."/>
            <person name="Kubasova T."/>
            <person name="Cejkova D."/>
            <person name="Rychlik I."/>
        </authorList>
    </citation>
    <scope>NUCLEOTIDE SEQUENCE [LARGE SCALE GENOMIC DNA]</scope>
    <source>
        <strain evidence="4 5">An537</strain>
    </source>
</reference>
<protein>
    <recommendedName>
        <fullName evidence="2">Biotin transporter</fullName>
    </recommendedName>
</protein>
<feature type="transmembrane region" description="Helical" evidence="3">
    <location>
        <begin position="68"/>
        <end position="85"/>
    </location>
</feature>
<dbReference type="PANTHER" id="PTHR34295:SF1">
    <property type="entry name" value="BIOTIN TRANSPORTER BIOY"/>
    <property type="match status" value="1"/>
</dbReference>
<dbReference type="Pfam" id="PF02632">
    <property type="entry name" value="BioY"/>
    <property type="match status" value="1"/>
</dbReference>
<keyword evidence="2 3" id="KW-0472">Membrane</keyword>
<feature type="transmembrane region" description="Helical" evidence="3">
    <location>
        <begin position="123"/>
        <end position="147"/>
    </location>
</feature>
<keyword evidence="5" id="KW-1185">Reference proteome</keyword>
<keyword evidence="2" id="KW-1003">Cell membrane</keyword>
<evidence type="ECO:0000256" key="1">
    <source>
        <dbReference type="ARBA" id="ARBA00010692"/>
    </source>
</evidence>
<feature type="transmembrane region" description="Helical" evidence="3">
    <location>
        <begin position="44"/>
        <end position="61"/>
    </location>
</feature>
<keyword evidence="3" id="KW-0812">Transmembrane</keyword>
<evidence type="ECO:0000313" key="4">
    <source>
        <dbReference type="EMBL" id="MBM6913545.1"/>
    </source>
</evidence>
<dbReference type="Gene3D" id="1.10.1760.20">
    <property type="match status" value="1"/>
</dbReference>
<keyword evidence="2" id="KW-0813">Transport</keyword>
<sequence length="196" mass="20966">MQVKQAAALDGRSQQRLSVYAMIVCALFVALIAVGAFIRVPVPVCPFTLQFLFTAMAGLLLGKRLGALAVGVYVVLGLMGVPIFTEGGGPGYIFQPTFGYLLGFIGGAYVSGRMTEGEGRPTFGRLLMATLANLAVVYAVGMAYLYVVCNFYLGKAVSFEYVVWYCFVLAVPGDIFLSVVAAMLGKRVIPAIRHRG</sequence>
<feature type="transmembrane region" description="Helical" evidence="3">
    <location>
        <begin position="91"/>
        <end position="111"/>
    </location>
</feature>
<dbReference type="InterPro" id="IPR003784">
    <property type="entry name" value="BioY"/>
</dbReference>